<dbReference type="AlphaFoldDB" id="A0A2P5APH1"/>
<dbReference type="OrthoDB" id="10299312at2759"/>
<gene>
    <name evidence="1" type="ORF">PanWU01x14_313420</name>
</gene>
<sequence length="78" mass="9243">MRSKLLDYDPYNPLPTSEDQGWEKYLRVESFFMAPTPEKYTSNIKLMALRDRALLVIFKLIRLSRLTRVSILYLFLVG</sequence>
<name>A0A2P5APH1_PARAD</name>
<comment type="caution">
    <text evidence="1">The sequence shown here is derived from an EMBL/GenBank/DDBJ whole genome shotgun (WGS) entry which is preliminary data.</text>
</comment>
<keyword evidence="2" id="KW-1185">Reference proteome</keyword>
<reference evidence="2" key="1">
    <citation type="submission" date="2016-06" db="EMBL/GenBank/DDBJ databases">
        <title>Parallel loss of symbiosis genes in relatives of nitrogen-fixing non-legume Parasponia.</title>
        <authorList>
            <person name="Van Velzen R."/>
            <person name="Holmer R."/>
            <person name="Bu F."/>
            <person name="Rutten L."/>
            <person name="Van Zeijl A."/>
            <person name="Liu W."/>
            <person name="Santuari L."/>
            <person name="Cao Q."/>
            <person name="Sharma T."/>
            <person name="Shen D."/>
            <person name="Roswanjaya Y."/>
            <person name="Wardhani T."/>
            <person name="Kalhor M.S."/>
            <person name="Jansen J."/>
            <person name="Van den Hoogen J."/>
            <person name="Gungor B."/>
            <person name="Hartog M."/>
            <person name="Hontelez J."/>
            <person name="Verver J."/>
            <person name="Yang W.-C."/>
            <person name="Schijlen E."/>
            <person name="Repin R."/>
            <person name="Schilthuizen M."/>
            <person name="Schranz E."/>
            <person name="Heidstra R."/>
            <person name="Miyata K."/>
            <person name="Fedorova E."/>
            <person name="Kohlen W."/>
            <person name="Bisseling T."/>
            <person name="Smit S."/>
            <person name="Geurts R."/>
        </authorList>
    </citation>
    <scope>NUCLEOTIDE SEQUENCE [LARGE SCALE GENOMIC DNA]</scope>
    <source>
        <strain evidence="2">cv. WU1-14</strain>
    </source>
</reference>
<organism evidence="1 2">
    <name type="scientific">Parasponia andersonii</name>
    <name type="common">Sponia andersonii</name>
    <dbReference type="NCBI Taxonomy" id="3476"/>
    <lineage>
        <taxon>Eukaryota</taxon>
        <taxon>Viridiplantae</taxon>
        <taxon>Streptophyta</taxon>
        <taxon>Embryophyta</taxon>
        <taxon>Tracheophyta</taxon>
        <taxon>Spermatophyta</taxon>
        <taxon>Magnoliopsida</taxon>
        <taxon>eudicotyledons</taxon>
        <taxon>Gunneridae</taxon>
        <taxon>Pentapetalae</taxon>
        <taxon>rosids</taxon>
        <taxon>fabids</taxon>
        <taxon>Rosales</taxon>
        <taxon>Cannabaceae</taxon>
        <taxon>Parasponia</taxon>
    </lineage>
</organism>
<evidence type="ECO:0000313" key="2">
    <source>
        <dbReference type="Proteomes" id="UP000237105"/>
    </source>
</evidence>
<accession>A0A2P5APH1</accession>
<dbReference type="EMBL" id="JXTB01000498">
    <property type="protein sequence ID" value="PON38351.1"/>
    <property type="molecule type" value="Genomic_DNA"/>
</dbReference>
<protein>
    <submittedName>
        <fullName evidence="1">Uncharacterized protein</fullName>
    </submittedName>
</protein>
<proteinExistence type="predicted"/>
<evidence type="ECO:0000313" key="1">
    <source>
        <dbReference type="EMBL" id="PON38351.1"/>
    </source>
</evidence>
<dbReference type="Proteomes" id="UP000237105">
    <property type="component" value="Unassembled WGS sequence"/>
</dbReference>